<evidence type="ECO:0000256" key="7">
    <source>
        <dbReference type="RuleBase" id="RU362064"/>
    </source>
</evidence>
<sequence length="158" mass="17070">MRSLFFLAFLAISQQICAEGGASSAQMSTQTAIPPAFKEPFSGEALIQLVIGLLVVVVIIFVLSWVVKRFSGISPLTKNMRVVGVLPLSAREKAVLVKVGQQHLLLGVAPGRVSRLHAFEAGDIEESSDKKADSFSHRLADVMKQRRASEHKAGGEDE</sequence>
<evidence type="ECO:0000256" key="3">
    <source>
        <dbReference type="ARBA" id="ARBA00022989"/>
    </source>
</evidence>
<dbReference type="PANTHER" id="PTHR38766">
    <property type="entry name" value="FLAGELLAR PROTEIN FLIO"/>
    <property type="match status" value="1"/>
</dbReference>
<keyword evidence="1 7" id="KW-1003">Cell membrane</keyword>
<evidence type="ECO:0000256" key="5">
    <source>
        <dbReference type="ARBA" id="ARBA00023143"/>
    </source>
</evidence>
<keyword evidence="9" id="KW-0969">Cilium</keyword>
<feature type="chain" id="PRO_5046592202" description="Flagellar protein" evidence="8">
    <location>
        <begin position="19"/>
        <end position="158"/>
    </location>
</feature>
<comment type="similarity">
    <text evidence="6 7">Belongs to the FliO/MopB family.</text>
</comment>
<evidence type="ECO:0000256" key="6">
    <source>
        <dbReference type="ARBA" id="ARBA00037937"/>
    </source>
</evidence>
<keyword evidence="5 7" id="KW-0975">Bacterial flagellum</keyword>
<dbReference type="RefSeq" id="WP_342854408.1">
    <property type="nucleotide sequence ID" value="NZ_JBBMRA010000007.1"/>
</dbReference>
<gene>
    <name evidence="9" type="primary">fliO</name>
    <name evidence="9" type="ORF">WNY58_09585</name>
</gene>
<keyword evidence="3 7" id="KW-1133">Transmembrane helix</keyword>
<dbReference type="Pfam" id="PF04347">
    <property type="entry name" value="FliO"/>
    <property type="match status" value="1"/>
</dbReference>
<proteinExistence type="inferred from homology"/>
<organism evidence="9 10">
    <name type="scientific">Neptuniibacter pectenicola</name>
    <dbReference type="NCBI Taxonomy" id="1806669"/>
    <lineage>
        <taxon>Bacteria</taxon>
        <taxon>Pseudomonadati</taxon>
        <taxon>Pseudomonadota</taxon>
        <taxon>Gammaproteobacteria</taxon>
        <taxon>Oceanospirillales</taxon>
        <taxon>Oceanospirillaceae</taxon>
        <taxon>Neptuniibacter</taxon>
    </lineage>
</organism>
<dbReference type="Proteomes" id="UP001449225">
    <property type="component" value="Unassembled WGS sequence"/>
</dbReference>
<keyword evidence="10" id="KW-1185">Reference proteome</keyword>
<evidence type="ECO:0000313" key="10">
    <source>
        <dbReference type="Proteomes" id="UP001449225"/>
    </source>
</evidence>
<keyword evidence="2 7" id="KW-0812">Transmembrane</keyword>
<name>A0ABU9TSE7_9GAMM</name>
<dbReference type="InterPro" id="IPR022781">
    <property type="entry name" value="Flagellar_biosynth_FliO"/>
</dbReference>
<evidence type="ECO:0000256" key="4">
    <source>
        <dbReference type="ARBA" id="ARBA00023136"/>
    </source>
</evidence>
<evidence type="ECO:0000256" key="8">
    <source>
        <dbReference type="SAM" id="SignalP"/>
    </source>
</evidence>
<comment type="subcellular location">
    <subcellularLocation>
        <location evidence="7">Cell membrane</location>
    </subcellularLocation>
    <subcellularLocation>
        <location evidence="7">Bacterial flagellum basal body</location>
    </subcellularLocation>
</comment>
<feature type="signal peptide" evidence="8">
    <location>
        <begin position="1"/>
        <end position="18"/>
    </location>
</feature>
<dbReference type="EMBL" id="JBBMRA010000007">
    <property type="protein sequence ID" value="MEM5536638.1"/>
    <property type="molecule type" value="Genomic_DNA"/>
</dbReference>
<dbReference type="PANTHER" id="PTHR38766:SF1">
    <property type="entry name" value="FLAGELLAR PROTEIN FLIO"/>
    <property type="match status" value="1"/>
</dbReference>
<keyword evidence="4 7" id="KW-0472">Membrane</keyword>
<keyword evidence="9" id="KW-0282">Flagellum</keyword>
<evidence type="ECO:0000313" key="9">
    <source>
        <dbReference type="EMBL" id="MEM5536638.1"/>
    </source>
</evidence>
<feature type="transmembrane region" description="Helical" evidence="7">
    <location>
        <begin position="45"/>
        <end position="67"/>
    </location>
</feature>
<accession>A0ABU9TSE7</accession>
<protein>
    <recommendedName>
        <fullName evidence="7">Flagellar protein</fullName>
    </recommendedName>
</protein>
<evidence type="ECO:0000256" key="2">
    <source>
        <dbReference type="ARBA" id="ARBA00022692"/>
    </source>
</evidence>
<dbReference type="InterPro" id="IPR052205">
    <property type="entry name" value="FliO/MopB"/>
</dbReference>
<evidence type="ECO:0000256" key="1">
    <source>
        <dbReference type="ARBA" id="ARBA00022475"/>
    </source>
</evidence>
<reference evidence="9 10" key="1">
    <citation type="submission" date="2024-03" db="EMBL/GenBank/DDBJ databases">
        <title>Community enrichment and isolation of bacterial strains for fucoidan degradation.</title>
        <authorList>
            <person name="Sichert A."/>
        </authorList>
    </citation>
    <scope>NUCLEOTIDE SEQUENCE [LARGE SCALE GENOMIC DNA]</scope>
    <source>
        <strain evidence="9 10">AS76</strain>
    </source>
</reference>
<keyword evidence="8" id="KW-0732">Signal</keyword>
<keyword evidence="9" id="KW-0966">Cell projection</keyword>
<dbReference type="NCBIfam" id="TIGR03500">
    <property type="entry name" value="FliO_TIGR"/>
    <property type="match status" value="1"/>
</dbReference>
<comment type="caution">
    <text evidence="9">The sequence shown here is derived from an EMBL/GenBank/DDBJ whole genome shotgun (WGS) entry which is preliminary data.</text>
</comment>